<dbReference type="STRING" id="44941.A0A397U782"/>
<dbReference type="CDD" id="cd16692">
    <property type="entry name" value="mRING-H2-C3H3C2_WDR59"/>
    <property type="match status" value="1"/>
</dbReference>
<dbReference type="GO" id="GO:1904263">
    <property type="term" value="P:positive regulation of TORC1 signaling"/>
    <property type="evidence" value="ECO:0007669"/>
    <property type="project" value="TreeGrafter"/>
</dbReference>
<feature type="region of interest" description="Disordered" evidence="5">
    <location>
        <begin position="1046"/>
        <end position="1077"/>
    </location>
</feature>
<evidence type="ECO:0000259" key="6">
    <source>
        <dbReference type="SMART" id="SM00591"/>
    </source>
</evidence>
<dbReference type="EMBL" id="QKWP01002084">
    <property type="protein sequence ID" value="RIB04938.1"/>
    <property type="molecule type" value="Genomic_DNA"/>
</dbReference>
<evidence type="ECO:0000256" key="2">
    <source>
        <dbReference type="ARBA" id="ARBA00022737"/>
    </source>
</evidence>
<evidence type="ECO:0000313" key="7">
    <source>
        <dbReference type="EMBL" id="RIB04938.1"/>
    </source>
</evidence>
<protein>
    <recommendedName>
        <fullName evidence="6">RWD domain-containing protein</fullName>
    </recommendedName>
</protein>
<dbReference type="GO" id="GO:0034198">
    <property type="term" value="P:cellular response to amino acid starvation"/>
    <property type="evidence" value="ECO:0007669"/>
    <property type="project" value="TreeGrafter"/>
</dbReference>
<dbReference type="PROSITE" id="PS50294">
    <property type="entry name" value="WD_REPEATS_REGION"/>
    <property type="match status" value="1"/>
</dbReference>
<dbReference type="SMART" id="SM00591">
    <property type="entry name" value="RWD"/>
    <property type="match status" value="1"/>
</dbReference>
<feature type="compositionally biased region" description="Low complexity" evidence="5">
    <location>
        <begin position="19"/>
        <end position="33"/>
    </location>
</feature>
<dbReference type="InterPro" id="IPR039456">
    <property type="entry name" value="WDR59_mRING-H2-C3H3C2"/>
</dbReference>
<keyword evidence="1 4" id="KW-0853">WD repeat</keyword>
<dbReference type="PANTHER" id="PTHR46170:SF1">
    <property type="entry name" value="GATOR COMPLEX PROTEIN WDR59"/>
    <property type="match status" value="1"/>
</dbReference>
<feature type="compositionally biased region" description="Low complexity" evidence="5">
    <location>
        <begin position="1063"/>
        <end position="1072"/>
    </location>
</feature>
<dbReference type="PROSITE" id="PS50082">
    <property type="entry name" value="WD_REPEATS_2"/>
    <property type="match status" value="3"/>
</dbReference>
<organism evidence="7 8">
    <name type="scientific">Gigaspora rosea</name>
    <dbReference type="NCBI Taxonomy" id="44941"/>
    <lineage>
        <taxon>Eukaryota</taxon>
        <taxon>Fungi</taxon>
        <taxon>Fungi incertae sedis</taxon>
        <taxon>Mucoromycota</taxon>
        <taxon>Glomeromycotina</taxon>
        <taxon>Glomeromycetes</taxon>
        <taxon>Diversisporales</taxon>
        <taxon>Gigasporaceae</taxon>
        <taxon>Gigaspora</taxon>
    </lineage>
</organism>
<dbReference type="GO" id="GO:0005774">
    <property type="term" value="C:vacuolar membrane"/>
    <property type="evidence" value="ECO:0007669"/>
    <property type="project" value="TreeGrafter"/>
</dbReference>
<feature type="repeat" description="WD" evidence="4">
    <location>
        <begin position="232"/>
        <end position="263"/>
    </location>
</feature>
<dbReference type="InterPro" id="IPR036322">
    <property type="entry name" value="WD40_repeat_dom_sf"/>
</dbReference>
<feature type="repeat" description="WD" evidence="4">
    <location>
        <begin position="265"/>
        <end position="299"/>
    </location>
</feature>
<comment type="similarity">
    <text evidence="3">Belongs to the WD repeat WDR59 family.</text>
</comment>
<dbReference type="SUPFAM" id="SSF50978">
    <property type="entry name" value="WD40 repeat-like"/>
    <property type="match status" value="1"/>
</dbReference>
<evidence type="ECO:0000256" key="4">
    <source>
        <dbReference type="PROSITE-ProRule" id="PRU00221"/>
    </source>
</evidence>
<sequence length="1280" mass="145020">MEEQAEKTETPSAVRSQFISKSSSPITIPSRSSGEPSNSLEYARIRFMISSSCVPKNHTPETIYTKDNSPPDTKKQNASFYQQLSIRIEQPPNTTEIVASKFNVECYLIYRRKGLFIIDLENPYEPPRELHHLTKWEVADVQWNPHLAYDKWVASTSNQKGLIWNLTLPSSNAVELILHGHCRAISDINWHPFSPHEVATCSVDTYVHLWDLRKPETPIRSFCAWNAGATQVKYNRKNEYLLASAHDGNIMIWDVRKGSEFVTKITAHDTKIYGIDWSRNNDKNIITCSLDKLVKIWNIYEPDNCIGFIRTNSPVWRARHTPVGHGILTMPQRSETTLYLWNMEQTTSPMETFPGHKDVVKEFVWRTKFGSNPEIDYREFQLITWSKDQHLRLWPISDKQLKAENSTFTFRDPPSGSQLTSSVFTASTTTPKLRVFPGNYINMTARQRPSGASAGGSNIKGYMGAAAAIHRAERRTVSPLLWMQNVRMVKSSGEGHNDKGIPANMHEEMVEIARKFPNVKVDKLNAGNYTISLKGPWSDSGVAFIRINISFPQQYPDKAAPTFDIHKTGMISIMNRTHMSQILNRIAINHVSEKRPCIETCIRYLLGEQIQDGDGRDRYGREDSDEENFVNFNRRTSYDKTLTLLLGDKDDHNIPFPVICGARFSINGQLVCFFSNLRSPDVSHSITQVKSNSAVGPNRNIPTSSYTYTHPRSYDSWEQYKMIARLPRPVTRYVADDGVPFYEGDEDYIHSYYYKSKSELHDALDSSDHVTLFQSTKLDKKGHEILISDLSELIPVSQKLAKSYILNGNDPAEICKKNAQVAADNNRPDLEQAWLLASLILTQIIHNKRMSSERLLLPLGMQSKYVNKRRLSNNSYEDGFPSLFGRVNWGFHPLGRNIVQNLFNHFAALGDIQMFAMLSCVFREPFPPQMKFVWPQELHSRIIPDSLNSTMSHNTGYFNTESYLIPNFVRNHYQYGYQTISSTFGQIFSESNSSKGSLGVINNQVDSNSNITISATPPTPSTLTYGNPDDSGGPIMIPSSSHSIHHQRRSTFGGTSKESNHFSSSVSTTASSPRILRKGSPATSYRLDNFGFSSMGYCGDRFMDVERKIEKKGSDVNLIMMNCGEFDDERNPQTVALLDDDRSTTALHDQYRLAYAEILYHWGLYEARAELLKFMSFVKTTVGSPLGEQQQPLEIGIHCHQCGAEIKAGSECGSCQRKRIGIKCSICHRFVKGLTNFCIMCKHGGHTAHLREWFESENVECPTGCGCRCMTENGGFKSSD</sequence>
<dbReference type="InterPro" id="IPR049566">
    <property type="entry name" value="WDR59_RTC1-like_RING_Znf"/>
</dbReference>
<dbReference type="PANTHER" id="PTHR46170">
    <property type="entry name" value="GATOR COMPLEX PROTEIN WDR59"/>
    <property type="match status" value="1"/>
</dbReference>
<dbReference type="CDD" id="cd11605">
    <property type="entry name" value="RWD_DRWD_ELF-like"/>
    <property type="match status" value="1"/>
</dbReference>
<dbReference type="OrthoDB" id="311712at2759"/>
<dbReference type="Gene3D" id="2.130.10.10">
    <property type="entry name" value="YVTN repeat-like/Quinoprotein amine dehydrogenase"/>
    <property type="match status" value="1"/>
</dbReference>
<evidence type="ECO:0000256" key="5">
    <source>
        <dbReference type="SAM" id="MobiDB-lite"/>
    </source>
</evidence>
<name>A0A397U782_9GLOM</name>
<dbReference type="AlphaFoldDB" id="A0A397U782"/>
<evidence type="ECO:0000256" key="1">
    <source>
        <dbReference type="ARBA" id="ARBA00022574"/>
    </source>
</evidence>
<dbReference type="Pfam" id="PF17120">
    <property type="entry name" value="zf-RING_16"/>
    <property type="match status" value="1"/>
</dbReference>
<dbReference type="InterPro" id="IPR015943">
    <property type="entry name" value="WD40/YVTN_repeat-like_dom_sf"/>
</dbReference>
<dbReference type="InterPro" id="IPR006575">
    <property type="entry name" value="RWD_dom"/>
</dbReference>
<dbReference type="PROSITE" id="PS00678">
    <property type="entry name" value="WD_REPEATS_1"/>
    <property type="match status" value="3"/>
</dbReference>
<dbReference type="InterPro" id="IPR019775">
    <property type="entry name" value="WD40_repeat_CS"/>
</dbReference>
<accession>A0A397U782</accession>
<dbReference type="Proteomes" id="UP000266673">
    <property type="component" value="Unassembled WGS sequence"/>
</dbReference>
<keyword evidence="2" id="KW-0677">Repeat</keyword>
<reference evidence="7 8" key="1">
    <citation type="submission" date="2018-06" db="EMBL/GenBank/DDBJ databases">
        <title>Comparative genomics reveals the genomic features of Rhizophagus irregularis, R. cerebriforme, R. diaphanum and Gigaspora rosea, and their symbiotic lifestyle signature.</title>
        <authorList>
            <person name="Morin E."/>
            <person name="San Clemente H."/>
            <person name="Chen E.C.H."/>
            <person name="De La Providencia I."/>
            <person name="Hainaut M."/>
            <person name="Kuo A."/>
            <person name="Kohler A."/>
            <person name="Murat C."/>
            <person name="Tang N."/>
            <person name="Roy S."/>
            <person name="Loubradou J."/>
            <person name="Henrissat B."/>
            <person name="Grigoriev I.V."/>
            <person name="Corradi N."/>
            <person name="Roux C."/>
            <person name="Martin F.M."/>
        </authorList>
    </citation>
    <scope>NUCLEOTIDE SEQUENCE [LARGE SCALE GENOMIC DNA]</scope>
    <source>
        <strain evidence="7 8">DAOM 194757</strain>
    </source>
</reference>
<dbReference type="GO" id="GO:0035859">
    <property type="term" value="C:Seh1-associated complex"/>
    <property type="evidence" value="ECO:0007669"/>
    <property type="project" value="TreeGrafter"/>
</dbReference>
<dbReference type="InterPro" id="IPR001680">
    <property type="entry name" value="WD40_rpt"/>
</dbReference>
<comment type="caution">
    <text evidence="7">The sequence shown here is derived from an EMBL/GenBank/DDBJ whole genome shotgun (WGS) entry which is preliminary data.</text>
</comment>
<dbReference type="Pfam" id="PF00400">
    <property type="entry name" value="WD40"/>
    <property type="match status" value="3"/>
</dbReference>
<keyword evidence="8" id="KW-1185">Reference proteome</keyword>
<evidence type="ECO:0000313" key="8">
    <source>
        <dbReference type="Proteomes" id="UP000266673"/>
    </source>
</evidence>
<gene>
    <name evidence="7" type="ORF">C2G38_2221055</name>
</gene>
<feature type="region of interest" description="Disordered" evidence="5">
    <location>
        <begin position="1"/>
        <end position="37"/>
    </location>
</feature>
<dbReference type="InterPro" id="IPR049567">
    <property type="entry name" value="WDR59-like"/>
</dbReference>
<dbReference type="SMART" id="SM00320">
    <property type="entry name" value="WD40"/>
    <property type="match status" value="5"/>
</dbReference>
<feature type="repeat" description="WD" evidence="4">
    <location>
        <begin position="178"/>
        <end position="220"/>
    </location>
</feature>
<proteinExistence type="inferred from homology"/>
<dbReference type="GO" id="GO:0035591">
    <property type="term" value="F:signaling adaptor activity"/>
    <property type="evidence" value="ECO:0007669"/>
    <property type="project" value="TreeGrafter"/>
</dbReference>
<evidence type="ECO:0000256" key="3">
    <source>
        <dbReference type="ARBA" id="ARBA00038452"/>
    </source>
</evidence>
<feature type="domain" description="RWD" evidence="6">
    <location>
        <begin position="507"/>
        <end position="612"/>
    </location>
</feature>